<dbReference type="PANTHER" id="PTHR30289:SF1">
    <property type="entry name" value="PEBP (PHOSPHATIDYLETHANOLAMINE-BINDING PROTEIN) FAMILY PROTEIN"/>
    <property type="match status" value="1"/>
</dbReference>
<evidence type="ECO:0000313" key="3">
    <source>
        <dbReference type="Proteomes" id="UP000568888"/>
    </source>
</evidence>
<dbReference type="Proteomes" id="UP000831485">
    <property type="component" value="Chromosome"/>
</dbReference>
<keyword evidence="4" id="KW-1185">Reference proteome</keyword>
<reference evidence="3" key="1">
    <citation type="submission" date="2020-06" db="EMBL/GenBank/DDBJ databases">
        <title>Draft genomic sequecing of Geomonas sp. Red736.</title>
        <authorList>
            <person name="Itoh H."/>
            <person name="Xu Z.X."/>
            <person name="Ushijima N."/>
            <person name="Masuda Y."/>
            <person name="Shiratori Y."/>
            <person name="Senoo K."/>
        </authorList>
    </citation>
    <scope>NUCLEOTIDE SEQUENCE [LARGE SCALE GENOMIC DNA]</scope>
    <source>
        <strain evidence="3">Red736</strain>
    </source>
</reference>
<dbReference type="RefSeq" id="WP_183350228.1">
    <property type="nucleotide sequence ID" value="NZ_BLXY01000012.1"/>
</dbReference>
<reference evidence="2" key="3">
    <citation type="submission" date="2022-04" db="EMBL/GenBank/DDBJ databases">
        <authorList>
            <person name="Liu G."/>
        </authorList>
    </citation>
    <scope>NUCLEOTIDE SEQUENCE</scope>
    <source>
        <strain evidence="2">RG22</strain>
    </source>
</reference>
<dbReference type="EMBL" id="CP096574">
    <property type="protein sequence ID" value="UPU36360.1"/>
    <property type="molecule type" value="Genomic_DNA"/>
</dbReference>
<dbReference type="InterPro" id="IPR005247">
    <property type="entry name" value="YbhB_YbcL/LppC-like"/>
</dbReference>
<dbReference type="Pfam" id="PF01161">
    <property type="entry name" value="PBP"/>
    <property type="match status" value="1"/>
</dbReference>
<dbReference type="Proteomes" id="UP000568888">
    <property type="component" value="Unassembled WGS sequence"/>
</dbReference>
<proteinExistence type="predicted"/>
<organism evidence="1 3">
    <name type="scientific">Geomonas paludis</name>
    <dbReference type="NCBI Taxonomy" id="2740185"/>
    <lineage>
        <taxon>Bacteria</taxon>
        <taxon>Pseudomonadati</taxon>
        <taxon>Thermodesulfobacteriota</taxon>
        <taxon>Desulfuromonadia</taxon>
        <taxon>Geobacterales</taxon>
        <taxon>Geobacteraceae</taxon>
        <taxon>Geomonas</taxon>
    </lineage>
</organism>
<evidence type="ECO:0000313" key="4">
    <source>
        <dbReference type="Proteomes" id="UP000831485"/>
    </source>
</evidence>
<dbReference type="Gene3D" id="3.90.280.10">
    <property type="entry name" value="PEBP-like"/>
    <property type="match status" value="1"/>
</dbReference>
<reference evidence="1" key="2">
    <citation type="journal article" date="2021" name="Int. J. Syst. Evol. Microbiol.">
        <title>Geomonas silvestris sp. nov., Geomonas paludis sp. nov. and Geomonas limicola sp. nov., isolated from terrestrial environments, and emended description of the genus Geomonas.</title>
        <authorList>
            <person name="Itoh H."/>
            <person name="Xu Z."/>
            <person name="Masuda Y."/>
            <person name="Ushijima N."/>
            <person name="Hayakawa C."/>
            <person name="Shiratori Y."/>
            <person name="Senoo K."/>
        </authorList>
    </citation>
    <scope>NUCLEOTIDE SEQUENCE</scope>
    <source>
        <strain evidence="1">Red736</strain>
    </source>
</reference>
<evidence type="ECO:0000313" key="2">
    <source>
        <dbReference type="EMBL" id="UPU36360.1"/>
    </source>
</evidence>
<gene>
    <name evidence="1" type="ORF">GMPD_37340</name>
    <name evidence="2" type="ORF">M1B72_01255</name>
</gene>
<dbReference type="NCBIfam" id="TIGR00481">
    <property type="entry name" value="YbhB/YbcL family Raf kinase inhibitor-like protein"/>
    <property type="match status" value="1"/>
</dbReference>
<evidence type="ECO:0000313" key="1">
    <source>
        <dbReference type="EMBL" id="GFO65815.1"/>
    </source>
</evidence>
<dbReference type="InterPro" id="IPR036610">
    <property type="entry name" value="PEBP-like_sf"/>
</dbReference>
<dbReference type="SUPFAM" id="SSF49777">
    <property type="entry name" value="PEBP-like"/>
    <property type="match status" value="1"/>
</dbReference>
<dbReference type="CDD" id="cd00865">
    <property type="entry name" value="PEBP_bact_arch"/>
    <property type="match status" value="1"/>
</dbReference>
<dbReference type="AlphaFoldDB" id="A0A6V8MZY1"/>
<dbReference type="EMBL" id="BLXY01000012">
    <property type="protein sequence ID" value="GFO65815.1"/>
    <property type="molecule type" value="Genomic_DNA"/>
</dbReference>
<keyword evidence="2" id="KW-0649">Protein kinase inhibitor</keyword>
<sequence>MEKMRLTSPAFQDNGRIPARYTCDGDNMNPELRFENVPAGTKSLALVMEDPDAPNGLWVHWILWNIGPRVTTLVEQAEPREVVIGKNSWGHNQYGGPCPPSGSHRYIFRLYALDTTLDLAGTASKGQLDVAMQDHILAEASLTGLYGGG</sequence>
<protein>
    <submittedName>
        <fullName evidence="2">YbhB/YbcL family Raf kinase inhibitor-like protein</fullName>
    </submittedName>
</protein>
<accession>A0A6V8MZY1</accession>
<dbReference type="InterPro" id="IPR008914">
    <property type="entry name" value="PEBP"/>
</dbReference>
<dbReference type="GO" id="GO:0004860">
    <property type="term" value="F:protein kinase inhibitor activity"/>
    <property type="evidence" value="ECO:0007669"/>
    <property type="project" value="UniProtKB-KW"/>
</dbReference>
<dbReference type="PANTHER" id="PTHR30289">
    <property type="entry name" value="UNCHARACTERIZED PROTEIN YBCL-RELATED"/>
    <property type="match status" value="1"/>
</dbReference>
<name>A0A6V8MZY1_9BACT</name>